<gene>
    <name evidence="9" type="primary">TMEM19</name>
</gene>
<comment type="similarity">
    <text evidence="2">Belongs to the TMEM19 family.</text>
</comment>
<dbReference type="PANTHER" id="PTHR13353">
    <property type="entry name" value="TRANSMEMBRANE PROTEIN 19"/>
    <property type="match status" value="1"/>
</dbReference>
<feature type="transmembrane region" description="Helical" evidence="8">
    <location>
        <begin position="443"/>
        <end position="468"/>
    </location>
</feature>
<feature type="compositionally biased region" description="Basic and acidic residues" evidence="7">
    <location>
        <begin position="175"/>
        <end position="184"/>
    </location>
</feature>
<keyword evidence="6 8" id="KW-0472">Membrane</keyword>
<reference evidence="9" key="2">
    <citation type="submission" date="2025-09" db="UniProtKB">
        <authorList>
            <consortium name="Ensembl"/>
        </authorList>
    </citation>
    <scope>IDENTIFICATION</scope>
</reference>
<evidence type="ECO:0000256" key="5">
    <source>
        <dbReference type="ARBA" id="ARBA00022989"/>
    </source>
</evidence>
<dbReference type="GO" id="GO:0016020">
    <property type="term" value="C:membrane"/>
    <property type="evidence" value="ECO:0007669"/>
    <property type="project" value="UniProtKB-SubCell"/>
</dbReference>
<evidence type="ECO:0000256" key="3">
    <source>
        <dbReference type="ARBA" id="ARBA00014258"/>
    </source>
</evidence>
<feature type="transmembrane region" description="Helical" evidence="8">
    <location>
        <begin position="274"/>
        <end position="292"/>
    </location>
</feature>
<dbReference type="Pfam" id="PF01940">
    <property type="entry name" value="DUF92"/>
    <property type="match status" value="1"/>
</dbReference>
<dbReference type="Ensembl" id="ENSPCLT00000004368.1">
    <property type="protein sequence ID" value="ENSPCLP00000003180.1"/>
    <property type="gene ID" value="ENSPCLG00000002704.1"/>
</dbReference>
<feature type="transmembrane region" description="Helical" evidence="8">
    <location>
        <begin position="538"/>
        <end position="556"/>
    </location>
</feature>
<evidence type="ECO:0000256" key="6">
    <source>
        <dbReference type="ARBA" id="ARBA00023136"/>
    </source>
</evidence>
<comment type="subcellular location">
    <subcellularLocation>
        <location evidence="1">Membrane</location>
        <topology evidence="1">Multi-pass membrane protein</topology>
    </subcellularLocation>
</comment>
<proteinExistence type="inferred from homology"/>
<reference evidence="9" key="1">
    <citation type="submission" date="2025-08" db="UniProtKB">
        <authorList>
            <consortium name="Ensembl"/>
        </authorList>
    </citation>
    <scope>IDENTIFICATION</scope>
</reference>
<feature type="region of interest" description="Disordered" evidence="7">
    <location>
        <begin position="160"/>
        <end position="195"/>
    </location>
</feature>
<dbReference type="AlphaFoldDB" id="A0A669P7E1"/>
<keyword evidence="4 8" id="KW-0812">Transmembrane</keyword>
<evidence type="ECO:0000256" key="7">
    <source>
        <dbReference type="SAM" id="MobiDB-lite"/>
    </source>
</evidence>
<evidence type="ECO:0000313" key="9">
    <source>
        <dbReference type="Ensembl" id="ENSPCLP00000003180.1"/>
    </source>
</evidence>
<protein>
    <recommendedName>
        <fullName evidence="3">Transmembrane protein 19</fullName>
    </recommendedName>
</protein>
<dbReference type="InterPro" id="IPR002794">
    <property type="entry name" value="DUF92_TMEM19"/>
</dbReference>
<dbReference type="PANTHER" id="PTHR13353:SF5">
    <property type="entry name" value="TRANSMEMBRANE PROTEIN 19"/>
    <property type="match status" value="1"/>
</dbReference>
<evidence type="ECO:0000256" key="8">
    <source>
        <dbReference type="SAM" id="Phobius"/>
    </source>
</evidence>
<keyword evidence="10" id="KW-1185">Reference proteome</keyword>
<feature type="compositionally biased region" description="Basic residues" evidence="7">
    <location>
        <begin position="1"/>
        <end position="11"/>
    </location>
</feature>
<organism evidence="9 10">
    <name type="scientific">Phasianus colchicus</name>
    <name type="common">Common pheasant</name>
    <dbReference type="NCBI Taxonomy" id="9054"/>
    <lineage>
        <taxon>Eukaryota</taxon>
        <taxon>Metazoa</taxon>
        <taxon>Chordata</taxon>
        <taxon>Craniata</taxon>
        <taxon>Vertebrata</taxon>
        <taxon>Euteleostomi</taxon>
        <taxon>Archelosauria</taxon>
        <taxon>Archosauria</taxon>
        <taxon>Dinosauria</taxon>
        <taxon>Saurischia</taxon>
        <taxon>Theropoda</taxon>
        <taxon>Coelurosauria</taxon>
        <taxon>Aves</taxon>
        <taxon>Neognathae</taxon>
        <taxon>Galloanserae</taxon>
        <taxon>Galliformes</taxon>
        <taxon>Phasianidae</taxon>
        <taxon>Phasianinae</taxon>
        <taxon>Phasianus</taxon>
    </lineage>
</organism>
<evidence type="ECO:0000256" key="1">
    <source>
        <dbReference type="ARBA" id="ARBA00004141"/>
    </source>
</evidence>
<name>A0A669P7E1_PHACC</name>
<keyword evidence="5 8" id="KW-1133">Transmembrane helix</keyword>
<evidence type="ECO:0000256" key="4">
    <source>
        <dbReference type="ARBA" id="ARBA00022692"/>
    </source>
</evidence>
<evidence type="ECO:0000313" key="10">
    <source>
        <dbReference type="Proteomes" id="UP000472261"/>
    </source>
</evidence>
<evidence type="ECO:0000256" key="2">
    <source>
        <dbReference type="ARBA" id="ARBA00009012"/>
    </source>
</evidence>
<feature type="transmembrane region" description="Helical" evidence="8">
    <location>
        <begin position="304"/>
        <end position="328"/>
    </location>
</feature>
<sequence length="559" mass="59503">MRARSRAHRRGGSTEQAHSTLAGWARSCPHETVGRPTGNSPCTEPLEQPATGDRRTTARGGQGRAEQSRGATPRLPSPQAKAGVGGACAVRRWRRGGMVAPLAGPSCRSVAEPGGGGEAGLDASRRLSPALSRRRRRFRPRADAVRGCFGSGSARGSGWGAVAGGSPGAPSGAPRDVRRCRESGKAGGQGRAAGQRSRAAGLAAALTSPVPCASPQAAALWLPMTSSQEDFFRDYLKMLANIVILSLLISVSLAFWIVSMTASTYYGNIQPISPWRWLFSVTVPVVIVTQGFKKRSLDHSGALAGLVVGFILTVANYSFFSSLLVFFVTSSKLTKWKKDVKKRIDSEYKEGGQRNWLQVFCNGGIPTELAILYMIESGPGEIPIDFSRYYTASWMCLSLLGALACSAGDTWASEIGSVMSKSKPRLITTWKQVPVGTNGGVTLVGLLSSFLGGMAVGIAYYITQLVFVSDLDVSAPQWPIIVFGAAAGLLGSILDSYLGATMQYSGFDKNTSMVVNYQTRDCQHISGKPILDNNAVNLFSSLLVALVFPAVALCVWPRR</sequence>
<feature type="transmembrane region" description="Helical" evidence="8">
    <location>
        <begin position="238"/>
        <end position="262"/>
    </location>
</feature>
<dbReference type="Proteomes" id="UP000472261">
    <property type="component" value="Unplaced"/>
</dbReference>
<feature type="region of interest" description="Disordered" evidence="7">
    <location>
        <begin position="1"/>
        <end position="86"/>
    </location>
</feature>
<dbReference type="OMA" id="WTINVAY"/>
<accession>A0A669P7E1</accession>
<feature type="transmembrane region" description="Helical" evidence="8">
    <location>
        <begin position="480"/>
        <end position="500"/>
    </location>
</feature>